<dbReference type="Proteomes" id="UP001232156">
    <property type="component" value="Unassembled WGS sequence"/>
</dbReference>
<evidence type="ECO:0000313" key="2">
    <source>
        <dbReference type="Proteomes" id="UP001232156"/>
    </source>
</evidence>
<evidence type="ECO:0000313" key="1">
    <source>
        <dbReference type="EMBL" id="MDR4127264.1"/>
    </source>
</evidence>
<keyword evidence="2" id="KW-1185">Reference proteome</keyword>
<dbReference type="RefSeq" id="WP_347287787.1">
    <property type="nucleotide sequence ID" value="NZ_JAUZQE010000079.1"/>
</dbReference>
<organism evidence="1 2">
    <name type="scientific">Yanghanlia caeni</name>
    <dbReference type="NCBI Taxonomy" id="3064283"/>
    <lineage>
        <taxon>Bacteria</taxon>
        <taxon>Pseudomonadati</taxon>
        <taxon>Pseudomonadota</taxon>
        <taxon>Betaproteobacteria</taxon>
        <taxon>Burkholderiales</taxon>
        <taxon>Alcaligenaceae</taxon>
        <taxon>Yanghanlia</taxon>
    </lineage>
</organism>
<proteinExistence type="predicted"/>
<dbReference type="EMBL" id="JAUZQE010000079">
    <property type="protein sequence ID" value="MDR4127264.1"/>
    <property type="molecule type" value="Genomic_DNA"/>
</dbReference>
<comment type="caution">
    <text evidence="1">The sequence shown here is derived from an EMBL/GenBank/DDBJ whole genome shotgun (WGS) entry which is preliminary data.</text>
</comment>
<gene>
    <name evidence="1" type="ORF">Q8947_14945</name>
</gene>
<accession>A0ABU1DA42</accession>
<protein>
    <submittedName>
        <fullName evidence="1">Uncharacterized protein</fullName>
    </submittedName>
</protein>
<sequence>MERKIEISLTINDEVVDIPTMRAMGDDEYRSYVDGALFWMDHHDVIRSTVGEWPIAATPRQMELLIEYIQKKIDWIRETS</sequence>
<name>A0ABU1DA42_9BURK</name>
<reference evidence="1 2" key="1">
    <citation type="submission" date="2023-08" db="EMBL/GenBank/DDBJ databases">
        <title>Alcaligenaceae gen. nov., a novel taxon isolated from the sludge of Yixing Pesticide Factory.</title>
        <authorList>
            <person name="Ruan L."/>
        </authorList>
    </citation>
    <scope>NUCLEOTIDE SEQUENCE [LARGE SCALE GENOMIC DNA]</scope>
    <source>
        <strain evidence="1 2">LG-2</strain>
    </source>
</reference>